<organism evidence="1 4">
    <name type="scientific">Eggerthella lenta</name>
    <name type="common">Eubacterium lentum</name>
    <dbReference type="NCBI Taxonomy" id="84112"/>
    <lineage>
        <taxon>Bacteria</taxon>
        <taxon>Bacillati</taxon>
        <taxon>Actinomycetota</taxon>
        <taxon>Coriobacteriia</taxon>
        <taxon>Eggerthellales</taxon>
        <taxon>Eggerthellaceae</taxon>
        <taxon>Eggerthella</taxon>
    </lineage>
</organism>
<reference evidence="3 4" key="1">
    <citation type="journal article" date="2018" name="Elife">
        <title>Discovery and characterization of a prevalent human gut bacterial enzyme sufficient for the inactivation of a family of plant toxins.</title>
        <authorList>
            <person name="Koppel N."/>
            <person name="Bisanz J.E."/>
            <person name="Pandelia M.E."/>
            <person name="Turnbaugh P.J."/>
            <person name="Balskus E.P."/>
        </authorList>
    </citation>
    <scope>NUCLEOTIDE SEQUENCE [LARGE SCALE GENOMIC DNA]</scope>
    <source>
        <strain evidence="2 3">MR1 #12</strain>
        <strain evidence="1 4">W1 BHI 6</strain>
    </source>
</reference>
<evidence type="ECO:0000313" key="1">
    <source>
        <dbReference type="EMBL" id="RDB69200.1"/>
    </source>
</evidence>
<dbReference type="InterPro" id="IPR043148">
    <property type="entry name" value="TagF_C"/>
</dbReference>
<dbReference type="AlphaFoldDB" id="A0A369MBR5"/>
<sequence>MSLFTDLNEPGVAGVDYGNRVLLVQAFLAFENRHDVFSRNVDGMHYWHLLRKWLFDSVCKQVRRFEFGGHPDFHAQFSKANIARSLPRLLMQLGESRSGIETGVREGKKVVFLGNWKKTAGSNGVCNVFLEDLARDLADDCSILERPHKLAHVKDSLEDLTIYTDILEARWLVALATRKWEKASRCVLSDLAELVGLLECEFDVEIDREALAKRTSYVVTGYYALSKSFCEIFSRWQPECVVEVEHYSVFCLVCNEVLHELGIPVIELQHGQIGPGHIAYNLDAPDCGRYLPDRIAAFGQYWIDECVVPDRDRRMIAVGSIPLERGLKASFDIEKEQVDEHVPFVLVVSQGYDNGAVSSFVCDLARDPRANEYRIVVKLHPSERNSWRVVHPELTEVGTRVEIAETGDIDWYLQRATVVVGISSTVLFEAIAYRKRVFILDTVDSEIAQPLMRSGAAELVKDASEFVGRMSVEVESVSDSLKSYVWHEAALENTERLVRGFLES</sequence>
<accession>A0A369MBR5</accession>
<name>A0A369MBR5_EGGLN</name>
<dbReference type="Proteomes" id="UP000253752">
    <property type="component" value="Unassembled WGS sequence"/>
</dbReference>
<evidence type="ECO:0000313" key="3">
    <source>
        <dbReference type="Proteomes" id="UP000253752"/>
    </source>
</evidence>
<evidence type="ECO:0000313" key="4">
    <source>
        <dbReference type="Proteomes" id="UP000253970"/>
    </source>
</evidence>
<evidence type="ECO:0000313" key="2">
    <source>
        <dbReference type="EMBL" id="RDB81008.1"/>
    </source>
</evidence>
<dbReference type="Proteomes" id="UP000253970">
    <property type="component" value="Unassembled WGS sequence"/>
</dbReference>
<protein>
    <submittedName>
        <fullName evidence="1">Capsular biosynthesis protein</fullName>
    </submittedName>
</protein>
<dbReference type="RefSeq" id="WP_050792421.1">
    <property type="nucleotide sequence ID" value="NZ_JAHOLX010000011.1"/>
</dbReference>
<dbReference type="EMBL" id="PPTU01000015">
    <property type="protein sequence ID" value="RDB69200.1"/>
    <property type="molecule type" value="Genomic_DNA"/>
</dbReference>
<dbReference type="EMBL" id="PPTX01000003">
    <property type="protein sequence ID" value="RDB81008.1"/>
    <property type="molecule type" value="Genomic_DNA"/>
</dbReference>
<proteinExistence type="predicted"/>
<gene>
    <name evidence="2" type="ORF">C1872_02885</name>
    <name evidence="1" type="ORF">C1875_10110</name>
</gene>
<comment type="caution">
    <text evidence="1">The sequence shown here is derived from an EMBL/GenBank/DDBJ whole genome shotgun (WGS) entry which is preliminary data.</text>
</comment>
<dbReference type="Gene3D" id="3.40.50.12580">
    <property type="match status" value="1"/>
</dbReference>
<dbReference type="SUPFAM" id="SSF53756">
    <property type="entry name" value="UDP-Glycosyltransferase/glycogen phosphorylase"/>
    <property type="match status" value="1"/>
</dbReference>